<keyword evidence="2" id="KW-1185">Reference proteome</keyword>
<organism evidence="1 2">
    <name type="scientific">Mycolicibacterium canariasense</name>
    <name type="common">Mycobacterium canariasense</name>
    <dbReference type="NCBI Taxonomy" id="228230"/>
    <lineage>
        <taxon>Bacteria</taxon>
        <taxon>Bacillati</taxon>
        <taxon>Actinomycetota</taxon>
        <taxon>Actinomycetes</taxon>
        <taxon>Mycobacteriales</taxon>
        <taxon>Mycobacteriaceae</taxon>
        <taxon>Mycolicibacterium</taxon>
    </lineage>
</organism>
<accession>A0A100WCP3</accession>
<dbReference type="RefSeq" id="WP_062656764.1">
    <property type="nucleotide sequence ID" value="NZ_BCSY01000039.1"/>
</dbReference>
<protein>
    <submittedName>
        <fullName evidence="1">Uncharacterized protein</fullName>
    </submittedName>
</protein>
<proteinExistence type="predicted"/>
<reference evidence="2" key="1">
    <citation type="journal article" date="2016" name="Genome Announc.">
        <title>Draft Genome Sequences of Five Rapidly Growing Mycobacterium Species, M. thermoresistibile, M. fortuitum subsp. acetamidolyticum, M. canariasense, M. brisbanense, and M. novocastrense.</title>
        <authorList>
            <person name="Katahira K."/>
            <person name="Ogura Y."/>
            <person name="Gotoh Y."/>
            <person name="Hayashi T."/>
        </authorList>
    </citation>
    <scope>NUCLEOTIDE SEQUENCE [LARGE SCALE GENOMIC DNA]</scope>
    <source>
        <strain evidence="2">JCM15298</strain>
    </source>
</reference>
<dbReference type="Proteomes" id="UP000069443">
    <property type="component" value="Unassembled WGS sequence"/>
</dbReference>
<dbReference type="AlphaFoldDB" id="A0A100WCP3"/>
<sequence length="112" mass="12813">MANVAFRFEEHKNYLRYSLELIKDFESGAVEFQEFVWRLEDAALSAESADDPRAGEFYEVWSELEIVNALMLAAAERGYTREDFEPNVEIPKAIAKIKQFLTSWAESQGSPG</sequence>
<name>A0A100WCP3_MYCCR</name>
<dbReference type="STRING" id="228230.RMCC_2562"/>
<dbReference type="EMBL" id="BCSY01000039">
    <property type="protein sequence ID" value="GAS95596.1"/>
    <property type="molecule type" value="Genomic_DNA"/>
</dbReference>
<evidence type="ECO:0000313" key="2">
    <source>
        <dbReference type="Proteomes" id="UP000069443"/>
    </source>
</evidence>
<reference evidence="2" key="2">
    <citation type="submission" date="2016-02" db="EMBL/GenBank/DDBJ databases">
        <title>Draft genome sequence of five rapidly growing Mycobacterium species.</title>
        <authorList>
            <person name="Katahira K."/>
            <person name="Gotou Y."/>
            <person name="Iida K."/>
            <person name="Ogura Y."/>
            <person name="Hayashi T."/>
        </authorList>
    </citation>
    <scope>NUCLEOTIDE SEQUENCE [LARGE SCALE GENOMIC DNA]</scope>
    <source>
        <strain evidence="2">JCM15298</strain>
    </source>
</reference>
<evidence type="ECO:0000313" key="1">
    <source>
        <dbReference type="EMBL" id="GAS95596.1"/>
    </source>
</evidence>
<comment type="caution">
    <text evidence="1">The sequence shown here is derived from an EMBL/GenBank/DDBJ whole genome shotgun (WGS) entry which is preliminary data.</text>
</comment>
<gene>
    <name evidence="1" type="ORF">RMCC_2562</name>
</gene>